<dbReference type="AlphaFoldDB" id="A0A6H9WNK5"/>
<dbReference type="PANTHER" id="PTHR24220">
    <property type="entry name" value="IMPORT ATP-BINDING PROTEIN"/>
    <property type="match status" value="1"/>
</dbReference>
<dbReference type="Gene3D" id="3.40.50.300">
    <property type="entry name" value="P-loop containing nucleotide triphosphate hydrolases"/>
    <property type="match status" value="1"/>
</dbReference>
<proteinExistence type="predicted"/>
<accession>A0A6H9WNK5</accession>
<dbReference type="Proteomes" id="UP000431744">
    <property type="component" value="Unassembled WGS sequence"/>
</dbReference>
<dbReference type="PANTHER" id="PTHR24220:SF685">
    <property type="entry name" value="ABC TRANSPORTER RELATED"/>
    <property type="match status" value="1"/>
</dbReference>
<evidence type="ECO:0000256" key="3">
    <source>
        <dbReference type="ARBA" id="ARBA00022840"/>
    </source>
</evidence>
<keyword evidence="3 5" id="KW-0067">ATP-binding</keyword>
<evidence type="ECO:0000259" key="4">
    <source>
        <dbReference type="PROSITE" id="PS50893"/>
    </source>
</evidence>
<protein>
    <submittedName>
        <fullName evidence="5">ABC transporter ATP-binding protein</fullName>
    </submittedName>
</protein>
<dbReference type="FunFam" id="3.40.50.300:FF:000032">
    <property type="entry name" value="Export ABC transporter ATP-binding protein"/>
    <property type="match status" value="1"/>
</dbReference>
<dbReference type="GO" id="GO:0005524">
    <property type="term" value="F:ATP binding"/>
    <property type="evidence" value="ECO:0007669"/>
    <property type="project" value="UniProtKB-KW"/>
</dbReference>
<feature type="domain" description="ABC transporter" evidence="4">
    <location>
        <begin position="20"/>
        <end position="261"/>
    </location>
</feature>
<dbReference type="PROSITE" id="PS50893">
    <property type="entry name" value="ABC_TRANSPORTER_2"/>
    <property type="match status" value="1"/>
</dbReference>
<dbReference type="GO" id="GO:0016887">
    <property type="term" value="F:ATP hydrolysis activity"/>
    <property type="evidence" value="ECO:0007669"/>
    <property type="project" value="InterPro"/>
</dbReference>
<dbReference type="InterPro" id="IPR003593">
    <property type="entry name" value="AAA+_ATPase"/>
</dbReference>
<sequence length="263" mass="28292">MVSNGNPHALPETGAVPAAARIRGLARRYGRPGAAEVMALRGVDLDVTRGEFTAVMGPSGSGKSTLLHCLAGLDRPTAGEVYVGDREISRLGDGDLTTLRRREIGFVFQAFNLIPTLSAYDNILLPFRLDGRRPTAEELAHVTSLVERLGLGQRLDHRPHELSGGQQQRVAIARALGTRPRIVIADEPTGNLDRRSGTEVLRLLRDAAATAGQTIVMVTHDPLAAEVADRTVFLEDGRITRVARGLSAREISEVMLEAEGAVQ</sequence>
<dbReference type="InterPro" id="IPR017911">
    <property type="entry name" value="MacB-like_ATP-bd"/>
</dbReference>
<evidence type="ECO:0000256" key="2">
    <source>
        <dbReference type="ARBA" id="ARBA00022741"/>
    </source>
</evidence>
<dbReference type="InterPro" id="IPR015854">
    <property type="entry name" value="ABC_transpr_LolD-like"/>
</dbReference>
<dbReference type="InterPro" id="IPR003439">
    <property type="entry name" value="ABC_transporter-like_ATP-bd"/>
</dbReference>
<dbReference type="SMART" id="SM00382">
    <property type="entry name" value="AAA"/>
    <property type="match status" value="1"/>
</dbReference>
<dbReference type="PROSITE" id="PS00211">
    <property type="entry name" value="ABC_TRANSPORTER_1"/>
    <property type="match status" value="1"/>
</dbReference>
<keyword evidence="1" id="KW-0813">Transport</keyword>
<comment type="caution">
    <text evidence="5">The sequence shown here is derived from an EMBL/GenBank/DDBJ whole genome shotgun (WGS) entry which is preliminary data.</text>
</comment>
<evidence type="ECO:0000313" key="6">
    <source>
        <dbReference type="Proteomes" id="UP000431744"/>
    </source>
</evidence>
<dbReference type="GO" id="GO:0098796">
    <property type="term" value="C:membrane protein complex"/>
    <property type="evidence" value="ECO:0007669"/>
    <property type="project" value="UniProtKB-ARBA"/>
</dbReference>
<dbReference type="RefSeq" id="WP_158029022.1">
    <property type="nucleotide sequence ID" value="NZ_BMHG01000001.1"/>
</dbReference>
<evidence type="ECO:0000313" key="5">
    <source>
        <dbReference type="EMBL" id="KAB1650436.1"/>
    </source>
</evidence>
<dbReference type="Pfam" id="PF00005">
    <property type="entry name" value="ABC_tran"/>
    <property type="match status" value="1"/>
</dbReference>
<dbReference type="EMBL" id="WBJY01000001">
    <property type="protein sequence ID" value="KAB1650436.1"/>
    <property type="molecule type" value="Genomic_DNA"/>
</dbReference>
<dbReference type="CDD" id="cd03255">
    <property type="entry name" value="ABC_MJ0796_LolCDE_FtsE"/>
    <property type="match status" value="1"/>
</dbReference>
<name>A0A6H9WNK5_9MICO</name>
<reference evidence="5 6" key="1">
    <citation type="submission" date="2019-09" db="EMBL/GenBank/DDBJ databases">
        <title>Phylogeny of genus Pseudoclavibacter and closely related genus.</title>
        <authorList>
            <person name="Li Y."/>
        </authorList>
    </citation>
    <scope>NUCLEOTIDE SEQUENCE [LARGE SCALE GENOMIC DNA]</scope>
    <source>
        <strain evidence="5 6">EGI 60007</strain>
    </source>
</reference>
<evidence type="ECO:0000256" key="1">
    <source>
        <dbReference type="ARBA" id="ARBA00022448"/>
    </source>
</evidence>
<keyword evidence="6" id="KW-1185">Reference proteome</keyword>
<dbReference type="InterPro" id="IPR017871">
    <property type="entry name" value="ABC_transporter-like_CS"/>
</dbReference>
<dbReference type="GO" id="GO:0005886">
    <property type="term" value="C:plasma membrane"/>
    <property type="evidence" value="ECO:0007669"/>
    <property type="project" value="TreeGrafter"/>
</dbReference>
<dbReference type="InterPro" id="IPR027417">
    <property type="entry name" value="P-loop_NTPase"/>
</dbReference>
<organism evidence="5 6">
    <name type="scientific">Pseudoclavibacter endophyticus</name>
    <dbReference type="NCBI Taxonomy" id="1778590"/>
    <lineage>
        <taxon>Bacteria</taxon>
        <taxon>Bacillati</taxon>
        <taxon>Actinomycetota</taxon>
        <taxon>Actinomycetes</taxon>
        <taxon>Micrococcales</taxon>
        <taxon>Microbacteriaceae</taxon>
        <taxon>Pseudoclavibacter</taxon>
    </lineage>
</organism>
<keyword evidence="2" id="KW-0547">Nucleotide-binding</keyword>
<dbReference type="SUPFAM" id="SSF52540">
    <property type="entry name" value="P-loop containing nucleoside triphosphate hydrolases"/>
    <property type="match status" value="1"/>
</dbReference>
<gene>
    <name evidence="5" type="ORF">F8O04_00745</name>
</gene>
<dbReference type="OrthoDB" id="9802264at2"/>
<dbReference type="GO" id="GO:0022857">
    <property type="term" value="F:transmembrane transporter activity"/>
    <property type="evidence" value="ECO:0007669"/>
    <property type="project" value="TreeGrafter"/>
</dbReference>